<evidence type="ECO:0000313" key="2">
    <source>
        <dbReference type="Proteomes" id="UP000192796"/>
    </source>
</evidence>
<comment type="caution">
    <text evidence="1">The sequence shown here is derived from an EMBL/GenBank/DDBJ whole genome shotgun (WGS) entry which is preliminary data.</text>
</comment>
<keyword evidence="2" id="KW-1185">Reference proteome</keyword>
<dbReference type="AlphaFoldDB" id="A0A1V9FUX1"/>
<protein>
    <recommendedName>
        <fullName evidence="3">Carbohydrate-binding protein SusD</fullName>
    </recommendedName>
</protein>
<dbReference type="STRING" id="1703345.A3860_29205"/>
<sequence>MRTILYAVLFICCFIHLTGCKKYTDVNSNPNDPVSVQEALILSPVELNIASVINSGASTGTLTSGFAAVLANHYMQNIALNQPVPNEGTYRLFNPDINDSWKNIYVACLNNLKAMNDKGTTNGNYNYSGIAKILTAYCLGVATDYWGDIPYSEALNGSSKLQPAYDSQESIYKAMQQLLDDGIADINKNAVKTPGTDDFFYGGDMDQWKRFAYTLKARYYMHLTKAPGYTALAQANLALTALQNGMVDNNDNVKMTYTGGAGEQNPWYVNFLPVSTLVLSSTCVDTLVTRNDPRLPKLVAKAKQTGLYTGRPIGSINISGSLDVYSLPGSAYGATGSPVYVFNYAEALFLKAEATLIKSGYAAAQPIYQDAIRADMNKLGIATSDADNYLTARGTLTAANALQRIMEEKKIANFLSIENFNDWRRTGFPVLTKVPNALSEIPRRLLYPEVEVLSNPQAGQSAKLTDRVWWDK</sequence>
<dbReference type="EMBL" id="LVYD01000052">
    <property type="protein sequence ID" value="OQP62036.1"/>
    <property type="molecule type" value="Genomic_DNA"/>
</dbReference>
<dbReference type="Proteomes" id="UP000192796">
    <property type="component" value="Unassembled WGS sequence"/>
</dbReference>
<organism evidence="1 2">
    <name type="scientific">Niastella vici</name>
    <dbReference type="NCBI Taxonomy" id="1703345"/>
    <lineage>
        <taxon>Bacteria</taxon>
        <taxon>Pseudomonadati</taxon>
        <taxon>Bacteroidota</taxon>
        <taxon>Chitinophagia</taxon>
        <taxon>Chitinophagales</taxon>
        <taxon>Chitinophagaceae</taxon>
        <taxon>Niastella</taxon>
    </lineage>
</organism>
<name>A0A1V9FUX1_9BACT</name>
<dbReference type="Pfam" id="PF12771">
    <property type="entry name" value="SusD-like_2"/>
    <property type="match status" value="1"/>
</dbReference>
<gene>
    <name evidence="1" type="ORF">A3860_29205</name>
</gene>
<accession>A0A1V9FUX1</accession>
<proteinExistence type="predicted"/>
<evidence type="ECO:0000313" key="1">
    <source>
        <dbReference type="EMBL" id="OQP62036.1"/>
    </source>
</evidence>
<dbReference type="SUPFAM" id="SSF48452">
    <property type="entry name" value="TPR-like"/>
    <property type="match status" value="1"/>
</dbReference>
<dbReference type="Gene3D" id="1.25.40.390">
    <property type="match status" value="1"/>
</dbReference>
<dbReference type="RefSeq" id="WP_081149843.1">
    <property type="nucleotide sequence ID" value="NZ_LVYD01000052.1"/>
</dbReference>
<dbReference type="OrthoDB" id="614457at2"/>
<dbReference type="InterPro" id="IPR011990">
    <property type="entry name" value="TPR-like_helical_dom_sf"/>
</dbReference>
<evidence type="ECO:0008006" key="3">
    <source>
        <dbReference type="Google" id="ProtNLM"/>
    </source>
</evidence>
<reference evidence="1 2" key="1">
    <citation type="submission" date="2016-03" db="EMBL/GenBank/DDBJ databases">
        <title>Niastella vici sp. nov., isolated from farmland soil.</title>
        <authorList>
            <person name="Chen L."/>
            <person name="Wang D."/>
            <person name="Yang S."/>
            <person name="Wang G."/>
        </authorList>
    </citation>
    <scope>NUCLEOTIDE SEQUENCE [LARGE SCALE GENOMIC DNA]</scope>
    <source>
        <strain evidence="1 2">DJ57</strain>
    </source>
</reference>
<dbReference type="InterPro" id="IPR041662">
    <property type="entry name" value="SusD-like_2"/>
</dbReference>